<dbReference type="HOGENOM" id="CLU_012703_3_0_1"/>
<keyword evidence="6 13" id="KW-0732">Signal</keyword>
<dbReference type="Proteomes" id="UP000028045">
    <property type="component" value="Unassembled WGS sequence"/>
</dbReference>
<dbReference type="InterPro" id="IPR027268">
    <property type="entry name" value="Peptidase_M4/M1_CTD_sf"/>
</dbReference>
<dbReference type="GO" id="GO:0008270">
    <property type="term" value="F:zinc ion binding"/>
    <property type="evidence" value="ECO:0007669"/>
    <property type="project" value="InterPro"/>
</dbReference>
<dbReference type="AlphaFoldDB" id="A0A084AUV2"/>
<evidence type="ECO:0000256" key="7">
    <source>
        <dbReference type="ARBA" id="ARBA00022801"/>
    </source>
</evidence>
<feature type="binding site" evidence="12">
    <location>
        <position position="447"/>
    </location>
    <ligand>
        <name>Zn(2+)</name>
        <dbReference type="ChEBI" id="CHEBI:29105"/>
        <note>catalytic</note>
    </ligand>
</feature>
<keyword evidence="3 13" id="KW-0964">Secreted</keyword>
<proteinExistence type="inferred from homology"/>
<feature type="signal peptide" evidence="13">
    <location>
        <begin position="1"/>
        <end position="20"/>
    </location>
</feature>
<dbReference type="Gene3D" id="3.10.170.10">
    <property type="match status" value="1"/>
</dbReference>
<feature type="binding site" evidence="12">
    <location>
        <position position="473"/>
    </location>
    <ligand>
        <name>Zn(2+)</name>
        <dbReference type="ChEBI" id="CHEBI:29105"/>
        <note>catalytic</note>
    </ligand>
</feature>
<gene>
    <name evidence="15" type="ORF">S7711_10243</name>
</gene>
<evidence type="ECO:0000256" key="3">
    <source>
        <dbReference type="ARBA" id="ARBA00022525"/>
    </source>
</evidence>
<feature type="chain" id="PRO_5009359910" description="Extracellular metalloproteinase" evidence="13">
    <location>
        <begin position="21"/>
        <end position="649"/>
    </location>
</feature>
<keyword evidence="5 12" id="KW-0479">Metal-binding</keyword>
<dbReference type="GO" id="GO:0005576">
    <property type="term" value="C:extracellular region"/>
    <property type="evidence" value="ECO:0007669"/>
    <property type="project" value="UniProtKB-SubCell"/>
</dbReference>
<comment type="cofactor">
    <cofactor evidence="12">
        <name>Zn(2+)</name>
        <dbReference type="ChEBI" id="CHEBI:29105"/>
    </cofactor>
    <text evidence="12">Binds 1 zinc ion per subunit.</text>
</comment>
<feature type="domain" description="FTP" evidence="14">
    <location>
        <begin position="85"/>
        <end position="135"/>
    </location>
</feature>
<evidence type="ECO:0000313" key="15">
    <source>
        <dbReference type="EMBL" id="KEY69081.1"/>
    </source>
</evidence>
<dbReference type="GO" id="GO:0006508">
    <property type="term" value="P:proteolysis"/>
    <property type="evidence" value="ECO:0007669"/>
    <property type="project" value="UniProtKB-KW"/>
</dbReference>
<evidence type="ECO:0000313" key="16">
    <source>
        <dbReference type="Proteomes" id="UP000028045"/>
    </source>
</evidence>
<accession>A0A084AUV2</accession>
<keyword evidence="16" id="KW-1185">Reference proteome</keyword>
<dbReference type="Gene3D" id="1.10.390.10">
    <property type="entry name" value="Neutral Protease Domain 2"/>
    <property type="match status" value="1"/>
</dbReference>
<evidence type="ECO:0000256" key="10">
    <source>
        <dbReference type="ARBA" id="ARBA00023145"/>
    </source>
</evidence>
<dbReference type="OrthoDB" id="3227768at2759"/>
<dbReference type="Pfam" id="PF02128">
    <property type="entry name" value="Peptidase_M36"/>
    <property type="match status" value="1"/>
</dbReference>
<evidence type="ECO:0000256" key="6">
    <source>
        <dbReference type="ARBA" id="ARBA00022729"/>
    </source>
</evidence>
<keyword evidence="4 13" id="KW-0645">Protease</keyword>
<keyword evidence="10 13" id="KW-0865">Zymogen</keyword>
<dbReference type="CDD" id="cd09596">
    <property type="entry name" value="M36"/>
    <property type="match status" value="1"/>
</dbReference>
<keyword evidence="7 13" id="KW-0378">Hydrolase</keyword>
<reference evidence="15 16" key="1">
    <citation type="journal article" date="2014" name="BMC Genomics">
        <title>Comparative genome sequencing reveals chemotype-specific gene clusters in the toxigenic black mold Stachybotrys.</title>
        <authorList>
            <person name="Semeiks J."/>
            <person name="Borek D."/>
            <person name="Otwinowski Z."/>
            <person name="Grishin N.V."/>
        </authorList>
    </citation>
    <scope>NUCLEOTIDE SEQUENCE [LARGE SCALE GENOMIC DNA]</scope>
    <source>
        <strain evidence="16">CBS 109288 / IBT 7711</strain>
    </source>
</reference>
<dbReference type="GO" id="GO:0004222">
    <property type="term" value="F:metalloendopeptidase activity"/>
    <property type="evidence" value="ECO:0007669"/>
    <property type="project" value="InterPro"/>
</dbReference>
<evidence type="ECO:0000256" key="13">
    <source>
        <dbReference type="RuleBase" id="RU364017"/>
    </source>
</evidence>
<dbReference type="InterPro" id="IPR050371">
    <property type="entry name" value="Fungal_virulence_M36"/>
</dbReference>
<evidence type="ECO:0000256" key="5">
    <source>
        <dbReference type="ARBA" id="ARBA00022723"/>
    </source>
</evidence>
<organism evidence="15 16">
    <name type="scientific">Stachybotrys chartarum (strain CBS 109288 / IBT 7711)</name>
    <name type="common">Toxic black mold</name>
    <name type="synonym">Stilbospora chartarum</name>
    <dbReference type="NCBI Taxonomy" id="1280523"/>
    <lineage>
        <taxon>Eukaryota</taxon>
        <taxon>Fungi</taxon>
        <taxon>Dikarya</taxon>
        <taxon>Ascomycota</taxon>
        <taxon>Pezizomycotina</taxon>
        <taxon>Sordariomycetes</taxon>
        <taxon>Hypocreomycetidae</taxon>
        <taxon>Hypocreales</taxon>
        <taxon>Stachybotryaceae</taxon>
        <taxon>Stachybotrys</taxon>
    </lineage>
</organism>
<sequence>MVKALLLVLGLAALQSQVSGRPRTAHTSSHRVRRNIDLSQYAFPASSTYQSFLGDAQVQLASSGSGSNYTETATGFVRETMPGREFRMLANHYVGKNGIAHIHFKQTINGLDVDNGDFNVNIAKDGTVFSYGSNFYSGETLAESSLTRTSVIDPTRALRNVIRLLEVPLDTSSAHAEAIAGSTERYAIRGTSGAESDPKVSLVYFKNEQDILSLSWKVETSIFLNWFVTYIDAVTGDDIYAVIDDLSELTMEVYPWGLNDPTEGARVVIEGEDQGLSSASPFGWFGNGSINFTTTEGNNAVCIHDISSMFTSPEEDYEDVWEGGYRPNSPDLSFEYPFSLSTGNPAEYSDASITQLFYTVNMYHDLLYILGFTEEAGNFQMNNNGNGGVGNDFVILSSQDTLFTNNAAWLHERDGRMPVMFMMIWTSTSPHRDSAFDAGVVIHEYTHGVSQRLTGGNSNQDCMSNLEAQAMGEGWGDFMATAIRIKEQDTRQTNYPIASWLNGRSVGLRQALYSTDLRTNSYTYRSFGSGLRVVHYAGMIWANILYEMLWNLIDKHGKNTNAFPEFDENGVPTDGRFLAIQLVLDGMAMQPCNPSIPAARDAILDADRALTGGANLCEIWTAFAKRGMGPSTRPLSWVDDYTIPDGVCL</sequence>
<evidence type="ECO:0000259" key="14">
    <source>
        <dbReference type="Pfam" id="PF07504"/>
    </source>
</evidence>
<dbReference type="MEROPS" id="M36.001"/>
<comment type="subcellular location">
    <subcellularLocation>
        <location evidence="1 13">Secreted</location>
    </subcellularLocation>
</comment>
<dbReference type="EMBL" id="KL648552">
    <property type="protein sequence ID" value="KEY69081.1"/>
    <property type="molecule type" value="Genomic_DNA"/>
</dbReference>
<evidence type="ECO:0000256" key="11">
    <source>
        <dbReference type="PIRSR" id="PIRSR601842-1"/>
    </source>
</evidence>
<evidence type="ECO:0000256" key="2">
    <source>
        <dbReference type="ARBA" id="ARBA00006006"/>
    </source>
</evidence>
<dbReference type="Pfam" id="PF07504">
    <property type="entry name" value="FTP"/>
    <property type="match status" value="1"/>
</dbReference>
<keyword evidence="8 12" id="KW-0862">Zinc</keyword>
<feature type="binding site" evidence="12">
    <location>
        <position position="248"/>
    </location>
    <ligand>
        <name>Zn(2+)</name>
        <dbReference type="ChEBI" id="CHEBI:29105"/>
        <note>catalytic</note>
    </ligand>
</feature>
<dbReference type="EC" id="3.4.24.-" evidence="13"/>
<dbReference type="PANTHER" id="PTHR33478:SF1">
    <property type="entry name" value="EXTRACELLULAR METALLOPROTEINASE MEP"/>
    <property type="match status" value="1"/>
</dbReference>
<evidence type="ECO:0000256" key="9">
    <source>
        <dbReference type="ARBA" id="ARBA00023049"/>
    </source>
</evidence>
<keyword evidence="9 13" id="KW-0482">Metalloprotease</keyword>
<evidence type="ECO:0000256" key="8">
    <source>
        <dbReference type="ARBA" id="ARBA00022833"/>
    </source>
</evidence>
<dbReference type="PRINTS" id="PR00999">
    <property type="entry name" value="FUNGALYSIN"/>
</dbReference>
<dbReference type="PANTHER" id="PTHR33478">
    <property type="entry name" value="EXTRACELLULAR METALLOPROTEINASE MEP"/>
    <property type="match status" value="1"/>
</dbReference>
<dbReference type="InterPro" id="IPR001842">
    <property type="entry name" value="Peptidase_M36"/>
</dbReference>
<comment type="similarity">
    <text evidence="2 13">Belongs to the peptidase M36 family.</text>
</comment>
<name>A0A084AUV2_STACB</name>
<evidence type="ECO:0000256" key="12">
    <source>
        <dbReference type="PIRSR" id="PIRSR601842-2"/>
    </source>
</evidence>
<dbReference type="InterPro" id="IPR011096">
    <property type="entry name" value="FTP_domain"/>
</dbReference>
<evidence type="ECO:0000256" key="1">
    <source>
        <dbReference type="ARBA" id="ARBA00004613"/>
    </source>
</evidence>
<dbReference type="SUPFAM" id="SSF55486">
    <property type="entry name" value="Metalloproteases ('zincins'), catalytic domain"/>
    <property type="match status" value="1"/>
</dbReference>
<feature type="active site" evidence="11">
    <location>
        <position position="444"/>
    </location>
</feature>
<protein>
    <recommendedName>
        <fullName evidence="13">Extracellular metalloproteinase</fullName>
        <ecNumber evidence="13">3.4.24.-</ecNumber>
    </recommendedName>
    <alternativeName>
        <fullName evidence="13">Fungalysin</fullName>
    </alternativeName>
</protein>
<feature type="binding site" evidence="12">
    <location>
        <position position="443"/>
    </location>
    <ligand>
        <name>Zn(2+)</name>
        <dbReference type="ChEBI" id="CHEBI:29105"/>
        <note>catalytic</note>
    </ligand>
</feature>
<evidence type="ECO:0000256" key="4">
    <source>
        <dbReference type="ARBA" id="ARBA00022670"/>
    </source>
</evidence>